<evidence type="ECO:0000256" key="2">
    <source>
        <dbReference type="ARBA" id="ARBA00022478"/>
    </source>
</evidence>
<feature type="region of interest" description="Disordered" evidence="5">
    <location>
        <begin position="46"/>
        <end position="65"/>
    </location>
</feature>
<keyword evidence="2" id="KW-0240">DNA-directed RNA polymerase</keyword>
<protein>
    <submittedName>
        <fullName evidence="6">Uncharacterized protein</fullName>
    </submittedName>
</protein>
<keyword evidence="7" id="KW-1185">Reference proteome</keyword>
<proteinExistence type="predicted"/>
<accession>A0ABD1IIS3</accession>
<keyword evidence="4" id="KW-0539">Nucleus</keyword>
<dbReference type="Pfam" id="PF05132">
    <property type="entry name" value="RNA_pol_Rpc4"/>
    <property type="match status" value="1"/>
</dbReference>
<name>A0ABD1IIS3_SALDI</name>
<reference evidence="6 7" key="1">
    <citation type="submission" date="2024-06" db="EMBL/GenBank/DDBJ databases">
        <title>A chromosome level genome sequence of Diviner's sage (Salvia divinorum).</title>
        <authorList>
            <person name="Ford S.A."/>
            <person name="Ro D.-K."/>
            <person name="Ness R.W."/>
            <person name="Phillips M.A."/>
        </authorList>
    </citation>
    <scope>NUCLEOTIDE SEQUENCE [LARGE SCALE GENOMIC DNA]</scope>
    <source>
        <strain evidence="6">SAF-2024a</strain>
        <tissue evidence="6">Leaf</tissue>
    </source>
</reference>
<organism evidence="6 7">
    <name type="scientific">Salvia divinorum</name>
    <name type="common">Maria pastora</name>
    <name type="synonym">Diviner's sage</name>
    <dbReference type="NCBI Taxonomy" id="28513"/>
    <lineage>
        <taxon>Eukaryota</taxon>
        <taxon>Viridiplantae</taxon>
        <taxon>Streptophyta</taxon>
        <taxon>Embryophyta</taxon>
        <taxon>Tracheophyta</taxon>
        <taxon>Spermatophyta</taxon>
        <taxon>Magnoliopsida</taxon>
        <taxon>eudicotyledons</taxon>
        <taxon>Gunneridae</taxon>
        <taxon>Pentapetalae</taxon>
        <taxon>asterids</taxon>
        <taxon>lamiids</taxon>
        <taxon>Lamiales</taxon>
        <taxon>Lamiaceae</taxon>
        <taxon>Nepetoideae</taxon>
        <taxon>Mentheae</taxon>
        <taxon>Salviinae</taxon>
        <taxon>Salvia</taxon>
        <taxon>Salvia subgen. Calosphace</taxon>
    </lineage>
</organism>
<gene>
    <name evidence="6" type="ORF">AAHA92_03187</name>
</gene>
<evidence type="ECO:0000256" key="4">
    <source>
        <dbReference type="ARBA" id="ARBA00023242"/>
    </source>
</evidence>
<evidence type="ECO:0000313" key="6">
    <source>
        <dbReference type="EMBL" id="KAL1567738.1"/>
    </source>
</evidence>
<dbReference type="Proteomes" id="UP001567538">
    <property type="component" value="Unassembled WGS sequence"/>
</dbReference>
<comment type="subcellular location">
    <subcellularLocation>
        <location evidence="1">Nucleus</location>
    </subcellularLocation>
</comment>
<dbReference type="PANTHER" id="PTHR13408:SF0">
    <property type="entry name" value="DNA-DIRECTED RNA POLYMERASE III SUBUNIT RPC4"/>
    <property type="match status" value="1"/>
</dbReference>
<dbReference type="InterPro" id="IPR007811">
    <property type="entry name" value="RPC4"/>
</dbReference>
<dbReference type="AlphaFoldDB" id="A0ABD1IIS3"/>
<comment type="caution">
    <text evidence="6">The sequence shown here is derived from an EMBL/GenBank/DDBJ whole genome shotgun (WGS) entry which is preliminary data.</text>
</comment>
<dbReference type="GO" id="GO:0000428">
    <property type="term" value="C:DNA-directed RNA polymerase complex"/>
    <property type="evidence" value="ECO:0007669"/>
    <property type="project" value="UniProtKB-KW"/>
</dbReference>
<sequence length="115" mass="12700">MHEIQKFSIKKNLMEMKGHQPEEHATNAAQELGLLLPKVLPRILQSADSEVPEPQNNTTETPQGVKVSAGMKCMFSQDVVAINVEKKLCCNLGELNKRAIATLDIDNMLQGMADL</sequence>
<evidence type="ECO:0000256" key="3">
    <source>
        <dbReference type="ARBA" id="ARBA00023163"/>
    </source>
</evidence>
<evidence type="ECO:0000256" key="1">
    <source>
        <dbReference type="ARBA" id="ARBA00004123"/>
    </source>
</evidence>
<dbReference type="PANTHER" id="PTHR13408">
    <property type="entry name" value="DNA-DIRECTED RNA POLYMERASE III"/>
    <property type="match status" value="1"/>
</dbReference>
<dbReference type="EMBL" id="JBEAFC010000002">
    <property type="protein sequence ID" value="KAL1567738.1"/>
    <property type="molecule type" value="Genomic_DNA"/>
</dbReference>
<dbReference type="GO" id="GO:0005634">
    <property type="term" value="C:nucleus"/>
    <property type="evidence" value="ECO:0007669"/>
    <property type="project" value="UniProtKB-SubCell"/>
</dbReference>
<evidence type="ECO:0000313" key="7">
    <source>
        <dbReference type="Proteomes" id="UP001567538"/>
    </source>
</evidence>
<keyword evidence="3" id="KW-0804">Transcription</keyword>
<evidence type="ECO:0000256" key="5">
    <source>
        <dbReference type="SAM" id="MobiDB-lite"/>
    </source>
</evidence>